<accession>A0A225VLZ2</accession>
<gene>
    <name evidence="4" type="ORF">PHMEG_00021401</name>
</gene>
<keyword evidence="2" id="KW-1133">Transmembrane helix</keyword>
<feature type="chain" id="PRO_5013008245" evidence="3">
    <location>
        <begin position="32"/>
        <end position="324"/>
    </location>
</feature>
<dbReference type="Proteomes" id="UP000198211">
    <property type="component" value="Unassembled WGS sequence"/>
</dbReference>
<keyword evidence="2" id="KW-0812">Transmembrane</keyword>
<evidence type="ECO:0000256" key="2">
    <source>
        <dbReference type="SAM" id="Phobius"/>
    </source>
</evidence>
<dbReference type="SMR" id="A0A225VLZ2"/>
<evidence type="ECO:0000313" key="4">
    <source>
        <dbReference type="EMBL" id="OWZ06352.1"/>
    </source>
</evidence>
<name>A0A225VLZ2_9STRA</name>
<keyword evidence="3" id="KW-0732">Signal</keyword>
<feature type="compositionally biased region" description="Low complexity" evidence="1">
    <location>
        <begin position="232"/>
        <end position="251"/>
    </location>
</feature>
<sequence length="324" mass="34408">MCVYLAPRWRRRSSPLLVMIVLALATLTVQGRTMTGSGSGAVQQQEVGVVTTDTTQSTTTVNKAWNSTDSSQPCEQKSVSFDSLVKTTTAPIEQSTEQPKSFSSSASASMDHEILTPKSTGSSSDSSCEGKRHHASDDSTKQDDDDGSFDDNEKDESDDSHAGKMNHTTIFKPNEKAINKISTVNKTATLPQVTPAPTPKTPGPTLPTTAASVHVLPPNPGTFEAKPTDWTSNSGSDKSKSWSNSGSNDQSVEGQSYEDTNSAKALENKTKSASLATSSRALDQTLVVVIVGVVGAIGALLMFVSRKVLKETGDDKDLEDTSIF</sequence>
<keyword evidence="2" id="KW-0472">Membrane</keyword>
<feature type="signal peptide" evidence="3">
    <location>
        <begin position="1"/>
        <end position="31"/>
    </location>
</feature>
<feature type="compositionally biased region" description="Polar residues" evidence="1">
    <location>
        <begin position="62"/>
        <end position="76"/>
    </location>
</feature>
<feature type="compositionally biased region" description="Polar residues" evidence="1">
    <location>
        <begin position="89"/>
        <end position="100"/>
    </location>
</feature>
<feature type="compositionally biased region" description="Acidic residues" evidence="1">
    <location>
        <begin position="143"/>
        <end position="158"/>
    </location>
</feature>
<organism evidence="4 5">
    <name type="scientific">Phytophthora megakarya</name>
    <dbReference type="NCBI Taxonomy" id="4795"/>
    <lineage>
        <taxon>Eukaryota</taxon>
        <taxon>Sar</taxon>
        <taxon>Stramenopiles</taxon>
        <taxon>Oomycota</taxon>
        <taxon>Peronosporomycetes</taxon>
        <taxon>Peronosporales</taxon>
        <taxon>Peronosporaceae</taxon>
        <taxon>Phytophthora</taxon>
    </lineage>
</organism>
<comment type="caution">
    <text evidence="4">The sequence shown here is derived from an EMBL/GenBank/DDBJ whole genome shotgun (WGS) entry which is preliminary data.</text>
</comment>
<dbReference type="AlphaFoldDB" id="A0A225VLZ2"/>
<feature type="region of interest" description="Disordered" evidence="1">
    <location>
        <begin position="53"/>
        <end position="76"/>
    </location>
</feature>
<evidence type="ECO:0000313" key="5">
    <source>
        <dbReference type="Proteomes" id="UP000198211"/>
    </source>
</evidence>
<reference evidence="5" key="1">
    <citation type="submission" date="2017-03" db="EMBL/GenBank/DDBJ databases">
        <title>Phytopthora megakarya and P. palmivora, two closely related causual agents of cacao black pod achieved similar genome size and gene model numbers by different mechanisms.</title>
        <authorList>
            <person name="Ali S."/>
            <person name="Shao J."/>
            <person name="Larry D.J."/>
            <person name="Kronmiller B."/>
            <person name="Shen D."/>
            <person name="Strem M.D."/>
            <person name="Melnick R.L."/>
            <person name="Guiltinan M.J."/>
            <person name="Tyler B.M."/>
            <person name="Meinhardt L.W."/>
            <person name="Bailey B.A."/>
        </authorList>
    </citation>
    <scope>NUCLEOTIDE SEQUENCE [LARGE SCALE GENOMIC DNA]</scope>
    <source>
        <strain evidence="5">zdho120</strain>
    </source>
</reference>
<feature type="compositionally biased region" description="Pro residues" evidence="1">
    <location>
        <begin position="194"/>
        <end position="205"/>
    </location>
</feature>
<keyword evidence="5" id="KW-1185">Reference proteome</keyword>
<evidence type="ECO:0000256" key="3">
    <source>
        <dbReference type="SAM" id="SignalP"/>
    </source>
</evidence>
<evidence type="ECO:0000256" key="1">
    <source>
        <dbReference type="SAM" id="MobiDB-lite"/>
    </source>
</evidence>
<feature type="transmembrane region" description="Helical" evidence="2">
    <location>
        <begin position="285"/>
        <end position="304"/>
    </location>
</feature>
<proteinExistence type="predicted"/>
<feature type="compositionally biased region" description="Polar residues" evidence="1">
    <location>
        <begin position="180"/>
        <end position="192"/>
    </location>
</feature>
<dbReference type="OrthoDB" id="129951at2759"/>
<dbReference type="EMBL" id="NBNE01004001">
    <property type="protein sequence ID" value="OWZ06352.1"/>
    <property type="molecule type" value="Genomic_DNA"/>
</dbReference>
<protein>
    <submittedName>
        <fullName evidence="4">RxLR effector protein</fullName>
    </submittedName>
</protein>
<feature type="region of interest" description="Disordered" evidence="1">
    <location>
        <begin position="89"/>
        <end position="265"/>
    </location>
</feature>
<feature type="compositionally biased region" description="Polar residues" evidence="1">
    <location>
        <begin position="252"/>
        <end position="263"/>
    </location>
</feature>